<feature type="domain" description="GGDEF" evidence="3">
    <location>
        <begin position="230"/>
        <end position="362"/>
    </location>
</feature>
<evidence type="ECO:0000259" key="3">
    <source>
        <dbReference type="PROSITE" id="PS50887"/>
    </source>
</evidence>
<dbReference type="RefSeq" id="WP_092528162.1">
    <property type="nucleotide sequence ID" value="NZ_FNCI01000015.1"/>
</dbReference>
<proteinExistence type="predicted"/>
<keyword evidence="1" id="KW-1133">Transmembrane helix</keyword>
<dbReference type="CDD" id="cd01949">
    <property type="entry name" value="GGDEF"/>
    <property type="match status" value="1"/>
</dbReference>
<dbReference type="SMART" id="SM00267">
    <property type="entry name" value="GGDEF"/>
    <property type="match status" value="1"/>
</dbReference>
<keyword evidence="1" id="KW-0472">Membrane</keyword>
<dbReference type="PROSITE" id="PS50887">
    <property type="entry name" value="GGDEF"/>
    <property type="match status" value="1"/>
</dbReference>
<dbReference type="Gene3D" id="3.20.20.450">
    <property type="entry name" value="EAL domain"/>
    <property type="match status" value="1"/>
</dbReference>
<evidence type="ECO:0000256" key="1">
    <source>
        <dbReference type="SAM" id="Phobius"/>
    </source>
</evidence>
<name>A0A1G7UJ79_9GAMM</name>
<dbReference type="Pfam" id="PF00990">
    <property type="entry name" value="GGDEF"/>
    <property type="match status" value="1"/>
</dbReference>
<dbReference type="Gene3D" id="3.30.70.270">
    <property type="match status" value="1"/>
</dbReference>
<evidence type="ECO:0000313" key="5">
    <source>
        <dbReference type="Proteomes" id="UP000198641"/>
    </source>
</evidence>
<dbReference type="SUPFAM" id="SSF55073">
    <property type="entry name" value="Nucleotide cyclase"/>
    <property type="match status" value="1"/>
</dbReference>
<evidence type="ECO:0000313" key="4">
    <source>
        <dbReference type="EMBL" id="SDG47612.1"/>
    </source>
</evidence>
<dbReference type="InterPro" id="IPR052155">
    <property type="entry name" value="Biofilm_reg_signaling"/>
</dbReference>
<keyword evidence="5" id="KW-1185">Reference proteome</keyword>
<dbReference type="InterPro" id="IPR001633">
    <property type="entry name" value="EAL_dom"/>
</dbReference>
<dbReference type="Proteomes" id="UP000198641">
    <property type="component" value="Unassembled WGS sequence"/>
</dbReference>
<dbReference type="Pfam" id="PF00563">
    <property type="entry name" value="EAL"/>
    <property type="match status" value="1"/>
</dbReference>
<dbReference type="PROSITE" id="PS50883">
    <property type="entry name" value="EAL"/>
    <property type="match status" value="1"/>
</dbReference>
<protein>
    <submittedName>
        <fullName evidence="4">Diguanylate cyclase (GGDEF) domain-containing protein</fullName>
    </submittedName>
</protein>
<dbReference type="InterPro" id="IPR029787">
    <property type="entry name" value="Nucleotide_cyclase"/>
</dbReference>
<dbReference type="SUPFAM" id="SSF141868">
    <property type="entry name" value="EAL domain-like"/>
    <property type="match status" value="1"/>
</dbReference>
<feature type="domain" description="EAL" evidence="2">
    <location>
        <begin position="371"/>
        <end position="625"/>
    </location>
</feature>
<dbReference type="PANTHER" id="PTHR44757:SF2">
    <property type="entry name" value="BIOFILM ARCHITECTURE MAINTENANCE PROTEIN MBAA"/>
    <property type="match status" value="1"/>
</dbReference>
<dbReference type="InterPro" id="IPR043128">
    <property type="entry name" value="Rev_trsase/Diguanyl_cyclase"/>
</dbReference>
<accession>A0A1G7UJ79</accession>
<dbReference type="PANTHER" id="PTHR44757">
    <property type="entry name" value="DIGUANYLATE CYCLASE DGCP"/>
    <property type="match status" value="1"/>
</dbReference>
<dbReference type="CDD" id="cd01948">
    <property type="entry name" value="EAL"/>
    <property type="match status" value="1"/>
</dbReference>
<gene>
    <name evidence="4" type="ORF">SAMN05216571_11514</name>
</gene>
<evidence type="ECO:0000259" key="2">
    <source>
        <dbReference type="PROSITE" id="PS50883"/>
    </source>
</evidence>
<sequence length="632" mass="70998">MQRFRLCFLVAVALIFGASSLYSYNRDMQVVSHVSSTIKAIGWASSELELELLKFDLALTGLAADMVETEEVELRFNLLWSRVDTLLVGEENRPVREQPGVLPMLESFKAQLALWEEPIYSLSSDDDATIAAILQGLSEYRAMAREINVDTFEGESVWRQLDFIQDIRHRSNLYLVGLMLSGLAMLVLLLRENRRNWRLAYQDLLTGLPNRVSFYDQIAKELEQAARQQSKFALYMIDLNGFKAINDSLGHEVGDRMLQEVAKRLADTIGQQGLAARLGGDEFVVLQRLSTHEGPESMAALLWQSLSREVEMVDGNLTPQASIGISLYPDHGETKKALLSNADMAMYHAKQSSGTSVQLFEFGLNEPRLRRQKLALELEVAIEHDHLELHYQPIFDLEGDALESVEALLRWNSLEFGVINPLELIEVAEKHGLAPRLNRWVLLTACRQLQRWHLAGATMLKVNVNISPSIFKGDQLIPTIREALASASLEASALVLEITEDTTLWDTAGSLDTLQELRALGVEIALDDFGTGYSSFSHLRHLPFDKLKLDKSFIDDLASDPRAVSLIRTIIALAESLDMVVTAEGIEVEQQRTLLNELGCHLGQGYLMARPMPVDVMEHLLFGRFSYDHRPV</sequence>
<organism evidence="4 5">
    <name type="scientific">Onishia taeanensis</name>
    <dbReference type="NCBI Taxonomy" id="284577"/>
    <lineage>
        <taxon>Bacteria</taxon>
        <taxon>Pseudomonadati</taxon>
        <taxon>Pseudomonadota</taxon>
        <taxon>Gammaproteobacteria</taxon>
        <taxon>Oceanospirillales</taxon>
        <taxon>Halomonadaceae</taxon>
        <taxon>Onishia</taxon>
    </lineage>
</organism>
<reference evidence="4 5" key="1">
    <citation type="submission" date="2016-10" db="EMBL/GenBank/DDBJ databases">
        <authorList>
            <person name="de Groot N.N."/>
        </authorList>
    </citation>
    <scope>NUCLEOTIDE SEQUENCE [LARGE SCALE GENOMIC DNA]</scope>
    <source>
        <strain evidence="4 5">BH539</strain>
    </source>
</reference>
<dbReference type="InterPro" id="IPR000160">
    <property type="entry name" value="GGDEF_dom"/>
</dbReference>
<dbReference type="STRING" id="284577.SAMN05216571_11514"/>
<dbReference type="AlphaFoldDB" id="A0A1G7UJ79"/>
<dbReference type="EMBL" id="FNCI01000015">
    <property type="protein sequence ID" value="SDG47612.1"/>
    <property type="molecule type" value="Genomic_DNA"/>
</dbReference>
<dbReference type="OrthoDB" id="5777683at2"/>
<dbReference type="InterPro" id="IPR035919">
    <property type="entry name" value="EAL_sf"/>
</dbReference>
<keyword evidence="1" id="KW-0812">Transmembrane</keyword>
<dbReference type="SMART" id="SM00052">
    <property type="entry name" value="EAL"/>
    <property type="match status" value="1"/>
</dbReference>
<feature type="transmembrane region" description="Helical" evidence="1">
    <location>
        <begin position="173"/>
        <end position="190"/>
    </location>
</feature>
<dbReference type="NCBIfam" id="TIGR00254">
    <property type="entry name" value="GGDEF"/>
    <property type="match status" value="1"/>
</dbReference>